<dbReference type="Gene3D" id="3.90.210.10">
    <property type="entry name" value="Heat-Labile Enterotoxin, subunit A"/>
    <property type="match status" value="1"/>
</dbReference>
<evidence type="ECO:0000313" key="1">
    <source>
        <dbReference type="EMBL" id="GAA0413109.1"/>
    </source>
</evidence>
<proteinExistence type="predicted"/>
<keyword evidence="2" id="KW-1185">Reference proteome</keyword>
<comment type="caution">
    <text evidence="1">The sequence shown here is derived from an EMBL/GenBank/DDBJ whole genome shotgun (WGS) entry which is preliminary data.</text>
</comment>
<dbReference type="EMBL" id="BAAABX010000044">
    <property type="protein sequence ID" value="GAA0413109.1"/>
    <property type="molecule type" value="Genomic_DNA"/>
</dbReference>
<protein>
    <submittedName>
        <fullName evidence="1">Uncharacterized protein</fullName>
    </submittedName>
</protein>
<dbReference type="PRINTS" id="PR01395">
    <property type="entry name" value="BORPETOXINA"/>
</dbReference>
<evidence type="ECO:0000313" key="2">
    <source>
        <dbReference type="Proteomes" id="UP001500879"/>
    </source>
</evidence>
<dbReference type="Proteomes" id="UP001500879">
    <property type="component" value="Unassembled WGS sequence"/>
</dbReference>
<dbReference type="InterPro" id="IPR003898">
    <property type="entry name" value="Borpert_toxA"/>
</dbReference>
<sequence>MVIATAVGVMSPLAGEAFAAGGGPARGAGKIACAADTGAPTCVYRVDSRPPSEVFAEGFKVPGAGTNNNLLDHINGRSTMQANGTLKGTTNFVSTTTGTEYVTNYAGRLKLDLKAKGGEGWIYVIQPDHTFYDARASLARAAKSKSPEVANAAKQTLKYYGYQAEWAAHGSIRPELVQHAVPVKMVNGLPEPDWSRLETNKNYRPGDAKSANPAPYEIAAASELCATGSGSGRVRRSAGTCDIGLRDHEEVARTHKERLRAHGDDIEYVTTLDEFEKNPKSLLSPLRETNEVLNDAAAAELGAKDFEAFSARVTEAFGRDLRAVHGLSTDTALLSKVARQAGRAAELGAKALPYVGIAATGYAIAEDAKAGDYANLAFDSVAEGLQVAMVAQPELVPLLEPVLFVEQLEQIVYNEIAGWFAKQERLDHDRAQWDNAVKDLTEHRNTQWRDHLQGQALQELFPKLGEKFNRVLTSDVKTLKKWAEAKKAAVAKIAERSKSRAASADEKRRIDAHETALRKKINAKVWEQQDARAKVYEEQIAKVATGAFATALKPGKDRRSSFDTFTDQFVEKSAKPYLDKLIDKVSEDEFRASGARVWGQAELTRRQARWKKMTDDKLAEVRTALSREGRTTLSEKEIREMQQQYFPAKEVFRDPERDRDRLFDELVRDRRN</sequence>
<dbReference type="SUPFAM" id="SSF56399">
    <property type="entry name" value="ADP-ribosylation"/>
    <property type="match status" value="1"/>
</dbReference>
<name>A0ABN0YVN3_9ACTN</name>
<accession>A0ABN0YVN3</accession>
<reference evidence="1 2" key="1">
    <citation type="journal article" date="2019" name="Int. J. Syst. Evol. Microbiol.">
        <title>The Global Catalogue of Microorganisms (GCM) 10K type strain sequencing project: providing services to taxonomists for standard genome sequencing and annotation.</title>
        <authorList>
            <consortium name="The Broad Institute Genomics Platform"/>
            <consortium name="The Broad Institute Genome Sequencing Center for Infectious Disease"/>
            <person name="Wu L."/>
            <person name="Ma J."/>
        </authorList>
    </citation>
    <scope>NUCLEOTIDE SEQUENCE [LARGE SCALE GENOMIC DNA]</scope>
    <source>
        <strain evidence="1 2">JCM 4788</strain>
    </source>
</reference>
<gene>
    <name evidence="1" type="ORF">GCM10010357_37810</name>
</gene>
<organism evidence="1 2">
    <name type="scientific">Streptomyces luteireticuli</name>
    <dbReference type="NCBI Taxonomy" id="173858"/>
    <lineage>
        <taxon>Bacteria</taxon>
        <taxon>Bacillati</taxon>
        <taxon>Actinomycetota</taxon>
        <taxon>Actinomycetes</taxon>
        <taxon>Kitasatosporales</taxon>
        <taxon>Streptomycetaceae</taxon>
        <taxon>Streptomyces</taxon>
    </lineage>
</organism>
<dbReference type="Pfam" id="PF02917">
    <property type="entry name" value="Pertussis_S1"/>
    <property type="match status" value="1"/>
</dbReference>